<dbReference type="InterPro" id="IPR000524">
    <property type="entry name" value="Tscrpt_reg_HTH_GntR"/>
</dbReference>
<evidence type="ECO:0000259" key="4">
    <source>
        <dbReference type="PROSITE" id="PS50949"/>
    </source>
</evidence>
<dbReference type="Gene3D" id="1.10.10.10">
    <property type="entry name" value="Winged helix-like DNA-binding domain superfamily/Winged helix DNA-binding domain"/>
    <property type="match status" value="1"/>
</dbReference>
<dbReference type="SMART" id="SM00345">
    <property type="entry name" value="HTH_GNTR"/>
    <property type="match status" value="1"/>
</dbReference>
<protein>
    <submittedName>
        <fullName evidence="5">Histidine utilization repressor</fullName>
    </submittedName>
</protein>
<evidence type="ECO:0000313" key="6">
    <source>
        <dbReference type="Proteomes" id="UP000242951"/>
    </source>
</evidence>
<dbReference type="InterPro" id="IPR011663">
    <property type="entry name" value="UTRA"/>
</dbReference>
<proteinExistence type="predicted"/>
<keyword evidence="1" id="KW-0805">Transcription regulation</keyword>
<comment type="caution">
    <text evidence="5">The sequence shown here is derived from an EMBL/GenBank/DDBJ whole genome shotgun (WGS) entry which is preliminary data.</text>
</comment>
<organism evidence="5 6">
    <name type="scientific">Candidatus Burkholderia pumila</name>
    <dbReference type="NCBI Taxonomy" id="1090375"/>
    <lineage>
        <taxon>Bacteria</taxon>
        <taxon>Pseudomonadati</taxon>
        <taxon>Pseudomonadota</taxon>
        <taxon>Betaproteobacteria</taxon>
        <taxon>Burkholderiales</taxon>
        <taxon>Burkholderiaceae</taxon>
        <taxon>Burkholderia</taxon>
    </lineage>
</organism>
<dbReference type="SUPFAM" id="SSF64288">
    <property type="entry name" value="Chorismate lyase-like"/>
    <property type="match status" value="1"/>
</dbReference>
<feature type="domain" description="HTH gntR-type" evidence="4">
    <location>
        <begin position="4"/>
        <end position="72"/>
    </location>
</feature>
<keyword evidence="3" id="KW-0804">Transcription</keyword>
<dbReference type="Pfam" id="PF07702">
    <property type="entry name" value="UTRA"/>
    <property type="match status" value="1"/>
</dbReference>
<reference evidence="5 6" key="1">
    <citation type="submission" date="2015-06" db="EMBL/GenBank/DDBJ databases">
        <title>Comparative genomics of Burkholderia leaf nodule symbionts.</title>
        <authorList>
            <person name="Carlier A."/>
            <person name="Eberl L."/>
            <person name="Pinto-Carbo M."/>
        </authorList>
    </citation>
    <scope>NUCLEOTIDE SEQUENCE [LARGE SCALE GENOMIC DNA]</scope>
    <source>
        <strain evidence="5 6">UZHbot3</strain>
    </source>
</reference>
<dbReference type="SMART" id="SM00866">
    <property type="entry name" value="UTRA"/>
    <property type="match status" value="1"/>
</dbReference>
<dbReference type="InterPro" id="IPR036388">
    <property type="entry name" value="WH-like_DNA-bd_sf"/>
</dbReference>
<sequence length="288" mass="32530">MSTPASYQEIKDYILRRIHVGEWKEGDLVPSENELAREFKVARMTVNRAVRELTAEQVLTRVQGAGTCSAQPKYSSTLVEIRSISDAIAARGHRYRAEVLHLGASIVDDALAIEMQLAAGSPVFHSRVLHFENDASVQMEERYVNPALAPEYARQDFTTTTPNQYLMVTAPLQRVEYRIEASVPSAEIRHTPAMSEHEPCLMLHRQPSIRAVAHIRMHGEAELADVKRQRFVLIVHIHADHIDSLIHETSSMDGRIWRSRLAAPLLQNCDREVRALRGFQHVAGNAFE</sequence>
<evidence type="ECO:0000256" key="1">
    <source>
        <dbReference type="ARBA" id="ARBA00023015"/>
    </source>
</evidence>
<evidence type="ECO:0000256" key="3">
    <source>
        <dbReference type="ARBA" id="ARBA00023163"/>
    </source>
</evidence>
<keyword evidence="2" id="KW-0238">DNA-binding</keyword>
<dbReference type="EMBL" id="LELG01000028">
    <property type="protein sequence ID" value="KMQ80903.1"/>
    <property type="molecule type" value="Genomic_DNA"/>
</dbReference>
<gene>
    <name evidence="5" type="ORF">BPMI_03860</name>
</gene>
<dbReference type="PANTHER" id="PTHR44846:SF16">
    <property type="entry name" value="TRANSCRIPTIONAL REGULATOR PHNF-RELATED"/>
    <property type="match status" value="1"/>
</dbReference>
<dbReference type="InterPro" id="IPR050679">
    <property type="entry name" value="Bact_HTH_transcr_reg"/>
</dbReference>
<keyword evidence="6" id="KW-1185">Reference proteome</keyword>
<dbReference type="PRINTS" id="PR00035">
    <property type="entry name" value="HTHGNTR"/>
</dbReference>
<dbReference type="PANTHER" id="PTHR44846">
    <property type="entry name" value="MANNOSYL-D-GLYCERATE TRANSPORT/METABOLISM SYSTEM REPRESSOR MNGR-RELATED"/>
    <property type="match status" value="1"/>
</dbReference>
<dbReference type="SUPFAM" id="SSF46785">
    <property type="entry name" value="Winged helix' DNA-binding domain"/>
    <property type="match status" value="1"/>
</dbReference>
<accession>A0ABR5HP86</accession>
<evidence type="ECO:0000256" key="2">
    <source>
        <dbReference type="ARBA" id="ARBA00023125"/>
    </source>
</evidence>
<dbReference type="InterPro" id="IPR036390">
    <property type="entry name" value="WH_DNA-bd_sf"/>
</dbReference>
<dbReference type="Pfam" id="PF00392">
    <property type="entry name" value="GntR"/>
    <property type="match status" value="1"/>
</dbReference>
<dbReference type="Gene3D" id="3.40.1410.10">
    <property type="entry name" value="Chorismate lyase-like"/>
    <property type="match status" value="1"/>
</dbReference>
<name>A0ABR5HP86_9BURK</name>
<dbReference type="PROSITE" id="PS50949">
    <property type="entry name" value="HTH_GNTR"/>
    <property type="match status" value="1"/>
</dbReference>
<dbReference type="CDD" id="cd07377">
    <property type="entry name" value="WHTH_GntR"/>
    <property type="match status" value="1"/>
</dbReference>
<evidence type="ECO:0000313" key="5">
    <source>
        <dbReference type="EMBL" id="KMQ80903.1"/>
    </source>
</evidence>
<dbReference type="InterPro" id="IPR028978">
    <property type="entry name" value="Chorismate_lyase_/UTRA_dom_sf"/>
</dbReference>
<dbReference type="Proteomes" id="UP000242951">
    <property type="component" value="Unassembled WGS sequence"/>
</dbReference>